<dbReference type="Proteomes" id="UP000243459">
    <property type="component" value="Chromosome 3"/>
</dbReference>
<proteinExistence type="inferred from homology"/>
<protein>
    <submittedName>
        <fullName evidence="8">Uncharacterized protein</fullName>
    </submittedName>
</protein>
<feature type="compositionally biased region" description="Basic and acidic residues" evidence="6">
    <location>
        <begin position="31"/>
        <end position="40"/>
    </location>
</feature>
<organism evidence="8 9">
    <name type="scientific">Asparagus officinalis</name>
    <name type="common">Garden asparagus</name>
    <dbReference type="NCBI Taxonomy" id="4686"/>
    <lineage>
        <taxon>Eukaryota</taxon>
        <taxon>Viridiplantae</taxon>
        <taxon>Streptophyta</taxon>
        <taxon>Embryophyta</taxon>
        <taxon>Tracheophyta</taxon>
        <taxon>Spermatophyta</taxon>
        <taxon>Magnoliopsida</taxon>
        <taxon>Liliopsida</taxon>
        <taxon>Asparagales</taxon>
        <taxon>Asparagaceae</taxon>
        <taxon>Asparagoideae</taxon>
        <taxon>Asparagus</taxon>
    </lineage>
</organism>
<comment type="similarity">
    <text evidence="2">Belongs to the UPF0496 family.</text>
</comment>
<evidence type="ECO:0000313" key="9">
    <source>
        <dbReference type="Proteomes" id="UP000243459"/>
    </source>
</evidence>
<evidence type="ECO:0000256" key="2">
    <source>
        <dbReference type="ARBA" id="ARBA00009074"/>
    </source>
</evidence>
<gene>
    <name evidence="8" type="ORF">A4U43_C03F24860</name>
</gene>
<accession>A0A5P1FFK8</accession>
<evidence type="ECO:0000256" key="7">
    <source>
        <dbReference type="SAM" id="Phobius"/>
    </source>
</evidence>
<keyword evidence="9" id="KW-1185">Reference proteome</keyword>
<keyword evidence="4 7" id="KW-1133">Transmembrane helix</keyword>
<feature type="region of interest" description="Disordered" evidence="6">
    <location>
        <begin position="1"/>
        <end position="40"/>
    </location>
</feature>
<sequence length="255" mass="28859">MMGSPFSKKPNPPLNGSNREDGSSSNSSDMGSHEAGNHQDPELQNLNSILQQRTIGAISMLMSSEPNSISFDSFRQITGCLLDNNHEVVSIILEHKKDVWKNPELFDLVQEYFANSLQTLDFCSSLEKCLKRARDSQLIIQLALRRFEEEEQSSKEEGNGKKKYERTLEELQHFKAAGDPFTEEFFRVFQSVCMKQFSMFEKLKKKKEKLDRKLRSVKAWTRVSSVIFVSAFATVLICSVVAAVMAAPPVALLLL</sequence>
<dbReference type="OMA" id="MGSHEAG"/>
<dbReference type="PANTHER" id="PTHR31113">
    <property type="entry name" value="UPF0496 PROTEIN 3-RELATED"/>
    <property type="match status" value="1"/>
</dbReference>
<evidence type="ECO:0000256" key="3">
    <source>
        <dbReference type="ARBA" id="ARBA00022692"/>
    </source>
</evidence>
<dbReference type="InterPro" id="IPR007749">
    <property type="entry name" value="DUF677"/>
</dbReference>
<evidence type="ECO:0000256" key="4">
    <source>
        <dbReference type="ARBA" id="ARBA00022989"/>
    </source>
</evidence>
<dbReference type="GO" id="GO:0016020">
    <property type="term" value="C:membrane"/>
    <property type="evidence" value="ECO:0007669"/>
    <property type="project" value="UniProtKB-SubCell"/>
</dbReference>
<dbReference type="AlphaFoldDB" id="A0A5P1FFK8"/>
<feature type="transmembrane region" description="Helical" evidence="7">
    <location>
        <begin position="219"/>
        <end position="247"/>
    </location>
</feature>
<evidence type="ECO:0000313" key="8">
    <source>
        <dbReference type="EMBL" id="ONK76187.1"/>
    </source>
</evidence>
<dbReference type="Gramene" id="ONK76187">
    <property type="protein sequence ID" value="ONK76187"/>
    <property type="gene ID" value="A4U43_C03F24860"/>
</dbReference>
<name>A0A5P1FFK8_ASPOF</name>
<dbReference type="EMBL" id="CM007383">
    <property type="protein sequence ID" value="ONK76187.1"/>
    <property type="molecule type" value="Genomic_DNA"/>
</dbReference>
<reference evidence="9" key="1">
    <citation type="journal article" date="2017" name="Nat. Commun.">
        <title>The asparagus genome sheds light on the origin and evolution of a young Y chromosome.</title>
        <authorList>
            <person name="Harkess A."/>
            <person name="Zhou J."/>
            <person name="Xu C."/>
            <person name="Bowers J.E."/>
            <person name="Van der Hulst R."/>
            <person name="Ayyampalayam S."/>
            <person name="Mercati F."/>
            <person name="Riccardi P."/>
            <person name="McKain M.R."/>
            <person name="Kakrana A."/>
            <person name="Tang H."/>
            <person name="Ray J."/>
            <person name="Groenendijk J."/>
            <person name="Arikit S."/>
            <person name="Mathioni S.M."/>
            <person name="Nakano M."/>
            <person name="Shan H."/>
            <person name="Telgmann-Rauber A."/>
            <person name="Kanno A."/>
            <person name="Yue Z."/>
            <person name="Chen H."/>
            <person name="Li W."/>
            <person name="Chen Y."/>
            <person name="Xu X."/>
            <person name="Zhang Y."/>
            <person name="Luo S."/>
            <person name="Chen H."/>
            <person name="Gao J."/>
            <person name="Mao Z."/>
            <person name="Pires J.C."/>
            <person name="Luo M."/>
            <person name="Kudrna D."/>
            <person name="Wing R.A."/>
            <person name="Meyers B.C."/>
            <person name="Yi K."/>
            <person name="Kong H."/>
            <person name="Lavrijsen P."/>
            <person name="Sunseri F."/>
            <person name="Falavigna A."/>
            <person name="Ye Y."/>
            <person name="Leebens-Mack J.H."/>
            <person name="Chen G."/>
        </authorList>
    </citation>
    <scope>NUCLEOTIDE SEQUENCE [LARGE SCALE GENOMIC DNA]</scope>
    <source>
        <strain evidence="9">cv. DH0086</strain>
    </source>
</reference>
<comment type="subcellular location">
    <subcellularLocation>
        <location evidence="1">Membrane</location>
    </subcellularLocation>
</comment>
<dbReference type="PANTHER" id="PTHR31113:SF3">
    <property type="entry name" value="UPF0496 PROTEIN 1"/>
    <property type="match status" value="1"/>
</dbReference>
<evidence type="ECO:0000256" key="1">
    <source>
        <dbReference type="ARBA" id="ARBA00004370"/>
    </source>
</evidence>
<dbReference type="Pfam" id="PF05055">
    <property type="entry name" value="DUF677"/>
    <property type="match status" value="1"/>
</dbReference>
<evidence type="ECO:0000256" key="5">
    <source>
        <dbReference type="ARBA" id="ARBA00023136"/>
    </source>
</evidence>
<evidence type="ECO:0000256" key="6">
    <source>
        <dbReference type="SAM" id="MobiDB-lite"/>
    </source>
</evidence>
<keyword evidence="3 7" id="KW-0812">Transmembrane</keyword>
<keyword evidence="5 7" id="KW-0472">Membrane</keyword>